<dbReference type="Gene3D" id="3.30.560.10">
    <property type="entry name" value="Glucose Oxidase, domain 3"/>
    <property type="match status" value="1"/>
</dbReference>
<keyword evidence="4 5" id="KW-0274">FAD</keyword>
<feature type="domain" description="Glucose-methanol-choline oxidoreductase N-terminal" evidence="7">
    <location>
        <begin position="81"/>
        <end position="104"/>
    </location>
</feature>
<dbReference type="RefSeq" id="WP_127764274.1">
    <property type="nucleotide sequence ID" value="NZ_SADE01000001.1"/>
</dbReference>
<evidence type="ECO:0000256" key="2">
    <source>
        <dbReference type="ARBA" id="ARBA00010790"/>
    </source>
</evidence>
<dbReference type="InterPro" id="IPR007867">
    <property type="entry name" value="GMC_OxRtase_C"/>
</dbReference>
<reference evidence="9" key="1">
    <citation type="submission" date="2019-01" db="EMBL/GenBank/DDBJ databases">
        <title>Gri0909 isolated from a small marine red alga.</title>
        <authorList>
            <person name="Kim J."/>
            <person name="Jeong S.E."/>
            <person name="Jeon C.O."/>
        </authorList>
    </citation>
    <scope>NUCLEOTIDE SEQUENCE [LARGE SCALE GENOMIC DNA]</scope>
    <source>
        <strain evidence="9">Gri0909</strain>
    </source>
</reference>
<dbReference type="Pfam" id="PF05199">
    <property type="entry name" value="GMC_oxred_C"/>
    <property type="match status" value="1"/>
</dbReference>
<dbReference type="OrthoDB" id="9785276at2"/>
<dbReference type="PROSITE" id="PS51257">
    <property type="entry name" value="PROKAR_LIPOPROTEIN"/>
    <property type="match status" value="1"/>
</dbReference>
<dbReference type="Proteomes" id="UP000287447">
    <property type="component" value="Unassembled WGS sequence"/>
</dbReference>
<feature type="binding site" evidence="5">
    <location>
        <begin position="91"/>
        <end position="94"/>
    </location>
    <ligand>
        <name>FAD</name>
        <dbReference type="ChEBI" id="CHEBI:57692"/>
    </ligand>
</feature>
<protein>
    <submittedName>
        <fullName evidence="8">Choline dehydrogenase</fullName>
    </submittedName>
</protein>
<dbReference type="SUPFAM" id="SSF51905">
    <property type="entry name" value="FAD/NAD(P)-binding domain"/>
    <property type="match status" value="1"/>
</dbReference>
<evidence type="ECO:0000256" key="3">
    <source>
        <dbReference type="ARBA" id="ARBA00022630"/>
    </source>
</evidence>
<evidence type="ECO:0000256" key="5">
    <source>
        <dbReference type="PIRSR" id="PIRSR000137-2"/>
    </source>
</evidence>
<evidence type="ECO:0000259" key="7">
    <source>
        <dbReference type="PROSITE" id="PS00623"/>
    </source>
</evidence>
<dbReference type="PANTHER" id="PTHR11552">
    <property type="entry name" value="GLUCOSE-METHANOL-CHOLINE GMC OXIDOREDUCTASE"/>
    <property type="match status" value="1"/>
</dbReference>
<keyword evidence="3 6" id="KW-0285">Flavoprotein</keyword>
<organism evidence="8 9">
    <name type="scientific">Hwanghaeella grinnelliae</name>
    <dbReference type="NCBI Taxonomy" id="2500179"/>
    <lineage>
        <taxon>Bacteria</taxon>
        <taxon>Pseudomonadati</taxon>
        <taxon>Pseudomonadota</taxon>
        <taxon>Alphaproteobacteria</taxon>
        <taxon>Rhodospirillales</taxon>
        <taxon>Rhodospirillaceae</taxon>
        <taxon>Hwanghaeella</taxon>
    </lineage>
</organism>
<evidence type="ECO:0000313" key="9">
    <source>
        <dbReference type="Proteomes" id="UP000287447"/>
    </source>
</evidence>
<dbReference type="AlphaFoldDB" id="A0A3S2ZBP8"/>
<comment type="similarity">
    <text evidence="2 6">Belongs to the GMC oxidoreductase family.</text>
</comment>
<dbReference type="Gene3D" id="3.50.50.60">
    <property type="entry name" value="FAD/NAD(P)-binding domain"/>
    <property type="match status" value="1"/>
</dbReference>
<dbReference type="PIRSF" id="PIRSF000137">
    <property type="entry name" value="Alcohol_oxidase"/>
    <property type="match status" value="1"/>
</dbReference>
<evidence type="ECO:0000256" key="1">
    <source>
        <dbReference type="ARBA" id="ARBA00001974"/>
    </source>
</evidence>
<dbReference type="GO" id="GO:0016614">
    <property type="term" value="F:oxidoreductase activity, acting on CH-OH group of donors"/>
    <property type="evidence" value="ECO:0007669"/>
    <property type="project" value="InterPro"/>
</dbReference>
<keyword evidence="9" id="KW-1185">Reference proteome</keyword>
<sequence length="551" mass="60387">MDRFDYVIVGAGSAGCVLANRLSADGKHTVCLLEAGPPDWSPYIHVPTGFMKLMDHKTLNWRYETEPSEWTGGRAIPVPRGKTLGGSSSINGNVYTRGNREDYNTWAQFGNKGWGYADVLPYFKRAETKLNGEGTEFRGEETFRGKEGPLVVTDTDWKHKLCDAFIAGCESQGIPKTDDYNGRHQEGVSYTQRTIHKRRRMSTARAFLKPAKSRPNLTVITEAHATGLILEGKKVTGVNYAKGGRGGSARQVAANKEVILSGGVINSPQLMLLSGIGDPDHLQEMGIPLAHALPSVGMNLRDHYAPRFSAKVKNTRTFNEDAQGIGLIPQIARWVLGKPGVLSVPATQVYAFWRSDPKIANSDLQLTFAPASYQMGRQATLDNFPGMSIATWQQRPNSSGYVKLKTADPFDKPIIQPNYLEEESDRRVLLAGMKLARRVMHSEPMAPYFKEEMFPGKDIVTDDELLDSVKGRGTTTFHPAGTCRMGPAENKTTVVDDQLRVHGLDGLRVVDASIMPMMVSANLNAGVIMTAEKASDLILGKPAPEAIVLAE</sequence>
<evidence type="ECO:0000313" key="8">
    <source>
        <dbReference type="EMBL" id="RVU38903.1"/>
    </source>
</evidence>
<dbReference type="InterPro" id="IPR000172">
    <property type="entry name" value="GMC_OxRdtase_N"/>
</dbReference>
<dbReference type="GO" id="GO:0050660">
    <property type="term" value="F:flavin adenine dinucleotide binding"/>
    <property type="evidence" value="ECO:0007669"/>
    <property type="project" value="InterPro"/>
</dbReference>
<gene>
    <name evidence="8" type="ORF">EOI86_06450</name>
</gene>
<dbReference type="Pfam" id="PF00732">
    <property type="entry name" value="GMC_oxred_N"/>
    <property type="match status" value="1"/>
</dbReference>
<dbReference type="SUPFAM" id="SSF54373">
    <property type="entry name" value="FAD-linked reductases, C-terminal domain"/>
    <property type="match status" value="1"/>
</dbReference>
<comment type="cofactor">
    <cofactor evidence="1 5">
        <name>FAD</name>
        <dbReference type="ChEBI" id="CHEBI:57692"/>
    </cofactor>
</comment>
<dbReference type="PANTHER" id="PTHR11552:SF147">
    <property type="entry name" value="CHOLINE DEHYDROGENASE, MITOCHONDRIAL"/>
    <property type="match status" value="1"/>
</dbReference>
<dbReference type="InterPro" id="IPR036188">
    <property type="entry name" value="FAD/NAD-bd_sf"/>
</dbReference>
<evidence type="ECO:0000256" key="6">
    <source>
        <dbReference type="RuleBase" id="RU003968"/>
    </source>
</evidence>
<evidence type="ECO:0000256" key="4">
    <source>
        <dbReference type="ARBA" id="ARBA00022827"/>
    </source>
</evidence>
<comment type="caution">
    <text evidence="8">The sequence shown here is derived from an EMBL/GenBank/DDBJ whole genome shotgun (WGS) entry which is preliminary data.</text>
</comment>
<accession>A0A3S2ZBP8</accession>
<name>A0A3S2ZBP8_9PROT</name>
<proteinExistence type="inferred from homology"/>
<dbReference type="InterPro" id="IPR012132">
    <property type="entry name" value="GMC_OxRdtase"/>
</dbReference>
<dbReference type="EMBL" id="SADE01000001">
    <property type="protein sequence ID" value="RVU38903.1"/>
    <property type="molecule type" value="Genomic_DNA"/>
</dbReference>
<dbReference type="PROSITE" id="PS00623">
    <property type="entry name" value="GMC_OXRED_1"/>
    <property type="match status" value="1"/>
</dbReference>